<evidence type="ECO:0000313" key="4">
    <source>
        <dbReference type="EMBL" id="SCW02592.1"/>
    </source>
</evidence>
<protein>
    <submittedName>
        <fullName evidence="4">LAFE_0F09890g1_1</fullName>
    </submittedName>
</protein>
<proteinExistence type="inferred from homology"/>
<dbReference type="OrthoDB" id="447314at2759"/>
<keyword evidence="3" id="KW-0472">Membrane</keyword>
<dbReference type="InterPro" id="IPR018559">
    <property type="entry name" value="DUF2015"/>
</dbReference>
<organism evidence="4 5">
    <name type="scientific">Lachancea fermentati</name>
    <name type="common">Zygosaccharomyces fermentati</name>
    <dbReference type="NCBI Taxonomy" id="4955"/>
    <lineage>
        <taxon>Eukaryota</taxon>
        <taxon>Fungi</taxon>
        <taxon>Dikarya</taxon>
        <taxon>Ascomycota</taxon>
        <taxon>Saccharomycotina</taxon>
        <taxon>Saccharomycetes</taxon>
        <taxon>Saccharomycetales</taxon>
        <taxon>Saccharomycetaceae</taxon>
        <taxon>Lachancea</taxon>
    </lineage>
</organism>
<feature type="transmembrane region" description="Helical" evidence="3">
    <location>
        <begin position="6"/>
        <end position="23"/>
    </location>
</feature>
<name>A0A1G4MFA7_LACFM</name>
<dbReference type="Proteomes" id="UP000190831">
    <property type="component" value="Chromosome F"/>
</dbReference>
<dbReference type="EMBL" id="LT598490">
    <property type="protein sequence ID" value="SCW02592.1"/>
    <property type="molecule type" value="Genomic_DNA"/>
</dbReference>
<keyword evidence="3" id="KW-1133">Transmembrane helix</keyword>
<evidence type="ECO:0000256" key="2">
    <source>
        <dbReference type="ARBA" id="ARBA00022729"/>
    </source>
</evidence>
<accession>A0A1G4MFA7</accession>
<dbReference type="AlphaFoldDB" id="A0A1G4MFA7"/>
<comment type="similarity">
    <text evidence="1">Belongs to the UPF0357 family.</text>
</comment>
<evidence type="ECO:0000256" key="1">
    <source>
        <dbReference type="ARBA" id="ARBA00008325"/>
    </source>
</evidence>
<evidence type="ECO:0000256" key="3">
    <source>
        <dbReference type="SAM" id="Phobius"/>
    </source>
</evidence>
<dbReference type="OMA" id="IHIRIFW"/>
<keyword evidence="2" id="KW-0732">Signal</keyword>
<dbReference type="PANTHER" id="PTHR28023">
    <property type="entry name" value="UPF0357 PROTEIN YCL012C"/>
    <property type="match status" value="1"/>
</dbReference>
<keyword evidence="5" id="KW-1185">Reference proteome</keyword>
<dbReference type="Pfam" id="PF09435">
    <property type="entry name" value="DUF2015"/>
    <property type="match status" value="1"/>
</dbReference>
<reference evidence="5" key="1">
    <citation type="submission" date="2016-03" db="EMBL/GenBank/DDBJ databases">
        <authorList>
            <person name="Devillers H."/>
        </authorList>
    </citation>
    <scope>NUCLEOTIDE SEQUENCE [LARGE SCALE GENOMIC DNA]</scope>
</reference>
<dbReference type="PANTHER" id="PTHR28023:SF1">
    <property type="entry name" value="UPF0357 PROTEIN YCL012C"/>
    <property type="match status" value="1"/>
</dbReference>
<gene>
    <name evidence="4" type="ORF">LAFE_0F09890G</name>
</gene>
<evidence type="ECO:0000313" key="5">
    <source>
        <dbReference type="Proteomes" id="UP000190831"/>
    </source>
</evidence>
<keyword evidence="3" id="KW-0812">Transmembrane</keyword>
<sequence>MASLNAHFLLWFILISILILAFHKRESIRYKFNEIKTKISHRLGNRIHLNDNFVQDLEAGLSSKNFDIVSQNRLDSRKGLDEGSKEEIKKLMHDRNITFDDARLLLMSQKFGNNNIAPDGTPMDPKAVTFRRD</sequence>